<reference evidence="2" key="1">
    <citation type="journal article" date="2019" name="Int. J. Syst. Evol. Microbiol.">
        <title>The Global Catalogue of Microorganisms (GCM) 10K type strain sequencing project: providing services to taxonomists for standard genome sequencing and annotation.</title>
        <authorList>
            <consortium name="The Broad Institute Genomics Platform"/>
            <consortium name="The Broad Institute Genome Sequencing Center for Infectious Disease"/>
            <person name="Wu L."/>
            <person name="Ma J."/>
        </authorList>
    </citation>
    <scope>NUCLEOTIDE SEQUENCE [LARGE SCALE GENOMIC DNA]</scope>
    <source>
        <strain evidence="2">KCTC 32255</strain>
    </source>
</reference>
<evidence type="ECO:0000313" key="1">
    <source>
        <dbReference type="EMBL" id="MFC6871074.1"/>
    </source>
</evidence>
<accession>A0ABW2C918</accession>
<evidence type="ECO:0000313" key="2">
    <source>
        <dbReference type="Proteomes" id="UP001596337"/>
    </source>
</evidence>
<gene>
    <name evidence="1" type="ORF">ACFQGD_28530</name>
</gene>
<dbReference type="EMBL" id="JBHSXX010000001">
    <property type="protein sequence ID" value="MFC6871074.1"/>
    <property type="molecule type" value="Genomic_DNA"/>
</dbReference>
<dbReference type="Proteomes" id="UP001596337">
    <property type="component" value="Unassembled WGS sequence"/>
</dbReference>
<comment type="caution">
    <text evidence="1">The sequence shown here is derived from an EMBL/GenBank/DDBJ whole genome shotgun (WGS) entry which is preliminary data.</text>
</comment>
<dbReference type="RefSeq" id="WP_345406360.1">
    <property type="nucleotide sequence ID" value="NZ_BAABLA010000122.1"/>
</dbReference>
<organism evidence="1 2">
    <name type="scientific">Haloechinothrix salitolerans</name>
    <dbReference type="NCBI Taxonomy" id="926830"/>
    <lineage>
        <taxon>Bacteria</taxon>
        <taxon>Bacillati</taxon>
        <taxon>Actinomycetota</taxon>
        <taxon>Actinomycetes</taxon>
        <taxon>Pseudonocardiales</taxon>
        <taxon>Pseudonocardiaceae</taxon>
        <taxon>Haloechinothrix</taxon>
    </lineage>
</organism>
<proteinExistence type="predicted"/>
<protein>
    <recommendedName>
        <fullName evidence="3">Zinc-ribbon domain-containing protein</fullName>
    </recommendedName>
</protein>
<name>A0ABW2C918_9PSEU</name>
<sequence>MRKRFANLQDRVREIWFGDDSGPDSLLARSFRACDDCGENVYVLATSCRECGAELELLAS</sequence>
<keyword evidence="2" id="KW-1185">Reference proteome</keyword>
<evidence type="ECO:0008006" key="3">
    <source>
        <dbReference type="Google" id="ProtNLM"/>
    </source>
</evidence>